<dbReference type="EMBL" id="BMIR01000002">
    <property type="protein sequence ID" value="GGE30522.1"/>
    <property type="molecule type" value="Genomic_DNA"/>
</dbReference>
<evidence type="ECO:0000256" key="1">
    <source>
        <dbReference type="ARBA" id="ARBA00004202"/>
    </source>
</evidence>
<evidence type="ECO:0000256" key="6">
    <source>
        <dbReference type="ARBA" id="ARBA00023136"/>
    </source>
</evidence>
<evidence type="ECO:0000313" key="7">
    <source>
        <dbReference type="EMBL" id="GGE30522.1"/>
    </source>
</evidence>
<dbReference type="InterPro" id="IPR043148">
    <property type="entry name" value="TagF_C"/>
</dbReference>
<dbReference type="RefSeq" id="WP_188689091.1">
    <property type="nucleotide sequence ID" value="NZ_BMIR01000002.1"/>
</dbReference>
<keyword evidence="3" id="KW-1003">Cell membrane</keyword>
<sequence length="395" mass="46287">MRGVAWIKKCVAQFIVRVCNLMPIKQNKLFFMSYYGDQYGCNPKYIYRYIVQQPFSASFDIVWALNTRQSHPDLSDVRQVKMLSLRYFYELCTAKIIITNCRTTDLFMKRKGQYYIQTWHSSLRLKQIEKDAERTLSKSYIQMAKKDSRKCDLLLSGCQYSTEIFKRSFWYDGLILEKGTPRNDLFFASNQGLKATVLNALKLPSEKKMVLYAPTFRKDHETQVYDLNYSLLLEALTERFGGEWIVLVRLHPHMVTAAEQLVYSDRVIDVSTYDDCQELLCIADVLVSDYSSLIFDYALTRRPCFLYVPDLNSYIQKERQLYFDLEALPFEAAVHPDDFLTAIRQFDQASYHQRLANFLKAMGSSEEGEASKYVVDHIYHVCFGEEERRKHVEAV</sequence>
<gene>
    <name evidence="7" type="ORF">GCM10011391_06460</name>
</gene>
<dbReference type="Proteomes" id="UP000628775">
    <property type="component" value="Unassembled WGS sequence"/>
</dbReference>
<dbReference type="GO" id="GO:0019350">
    <property type="term" value="P:teichoic acid biosynthetic process"/>
    <property type="evidence" value="ECO:0007669"/>
    <property type="project" value="UniProtKB-KW"/>
</dbReference>
<dbReference type="PANTHER" id="PTHR37316">
    <property type="entry name" value="TEICHOIC ACID GLYCEROL-PHOSPHATE PRIMASE"/>
    <property type="match status" value="1"/>
</dbReference>
<dbReference type="GO" id="GO:0047355">
    <property type="term" value="F:CDP-glycerol glycerophosphotransferase activity"/>
    <property type="evidence" value="ECO:0007669"/>
    <property type="project" value="InterPro"/>
</dbReference>
<evidence type="ECO:0000256" key="3">
    <source>
        <dbReference type="ARBA" id="ARBA00022475"/>
    </source>
</evidence>
<comment type="similarity">
    <text evidence="2">Belongs to the CDP-glycerol glycerophosphotransferase family.</text>
</comment>
<reference evidence="7" key="1">
    <citation type="journal article" date="2014" name="Int. J. Syst. Evol. Microbiol.">
        <title>Complete genome sequence of Corynebacterium casei LMG S-19264T (=DSM 44701T), isolated from a smear-ripened cheese.</title>
        <authorList>
            <consortium name="US DOE Joint Genome Institute (JGI-PGF)"/>
            <person name="Walter F."/>
            <person name="Albersmeier A."/>
            <person name="Kalinowski J."/>
            <person name="Ruckert C."/>
        </authorList>
    </citation>
    <scope>NUCLEOTIDE SEQUENCE</scope>
    <source>
        <strain evidence="7">CGMCC 1.15371</strain>
    </source>
</reference>
<dbReference type="GO" id="GO:0005886">
    <property type="term" value="C:plasma membrane"/>
    <property type="evidence" value="ECO:0007669"/>
    <property type="project" value="UniProtKB-SubCell"/>
</dbReference>
<proteinExistence type="inferred from homology"/>
<dbReference type="Pfam" id="PF04464">
    <property type="entry name" value="Glyphos_transf"/>
    <property type="match status" value="1"/>
</dbReference>
<dbReference type="Gene3D" id="3.40.50.11820">
    <property type="match status" value="1"/>
</dbReference>
<evidence type="ECO:0000256" key="4">
    <source>
        <dbReference type="ARBA" id="ARBA00022679"/>
    </source>
</evidence>
<organism evidence="7 8">
    <name type="scientific">Pullulanibacillus camelliae</name>
    <dbReference type="NCBI Taxonomy" id="1707096"/>
    <lineage>
        <taxon>Bacteria</taxon>
        <taxon>Bacillati</taxon>
        <taxon>Bacillota</taxon>
        <taxon>Bacilli</taxon>
        <taxon>Bacillales</taxon>
        <taxon>Sporolactobacillaceae</taxon>
        <taxon>Pullulanibacillus</taxon>
    </lineage>
</organism>
<dbReference type="AlphaFoldDB" id="A0A8J2YFU9"/>
<keyword evidence="5" id="KW-0777">Teichoic acid biosynthesis</keyword>
<dbReference type="InterPro" id="IPR043149">
    <property type="entry name" value="TagF_N"/>
</dbReference>
<keyword evidence="4" id="KW-0808">Transferase</keyword>
<dbReference type="PANTHER" id="PTHR37316:SF3">
    <property type="entry name" value="TEICHOIC ACID GLYCEROL-PHOSPHATE TRANSFERASE"/>
    <property type="match status" value="1"/>
</dbReference>
<comment type="subcellular location">
    <subcellularLocation>
        <location evidence="1">Cell membrane</location>
        <topology evidence="1">Peripheral membrane protein</topology>
    </subcellularLocation>
</comment>
<protein>
    <recommendedName>
        <fullName evidence="9">Glycerophosphotransferase</fullName>
    </recommendedName>
</protein>
<dbReference type="InterPro" id="IPR051612">
    <property type="entry name" value="Teichoic_Acid_Biosynth"/>
</dbReference>
<keyword evidence="8" id="KW-1185">Reference proteome</keyword>
<dbReference type="SUPFAM" id="SSF53756">
    <property type="entry name" value="UDP-Glycosyltransferase/glycogen phosphorylase"/>
    <property type="match status" value="1"/>
</dbReference>
<evidence type="ECO:0008006" key="9">
    <source>
        <dbReference type="Google" id="ProtNLM"/>
    </source>
</evidence>
<accession>A0A8J2YFU9</accession>
<evidence type="ECO:0000313" key="8">
    <source>
        <dbReference type="Proteomes" id="UP000628775"/>
    </source>
</evidence>
<comment type="caution">
    <text evidence="7">The sequence shown here is derived from an EMBL/GenBank/DDBJ whole genome shotgun (WGS) entry which is preliminary data.</text>
</comment>
<keyword evidence="6" id="KW-0472">Membrane</keyword>
<evidence type="ECO:0000256" key="5">
    <source>
        <dbReference type="ARBA" id="ARBA00022944"/>
    </source>
</evidence>
<dbReference type="Gene3D" id="3.40.50.12580">
    <property type="match status" value="1"/>
</dbReference>
<name>A0A8J2YFU9_9BACL</name>
<reference evidence="7" key="2">
    <citation type="submission" date="2020-09" db="EMBL/GenBank/DDBJ databases">
        <authorList>
            <person name="Sun Q."/>
            <person name="Zhou Y."/>
        </authorList>
    </citation>
    <scope>NUCLEOTIDE SEQUENCE</scope>
    <source>
        <strain evidence="7">CGMCC 1.15371</strain>
    </source>
</reference>
<dbReference type="InterPro" id="IPR007554">
    <property type="entry name" value="Glycerophosphate_synth"/>
</dbReference>
<evidence type="ECO:0000256" key="2">
    <source>
        <dbReference type="ARBA" id="ARBA00010488"/>
    </source>
</evidence>